<dbReference type="EMBL" id="JABFUD020000004">
    <property type="protein sequence ID" value="KAI5080668.1"/>
    <property type="molecule type" value="Genomic_DNA"/>
</dbReference>
<evidence type="ECO:0008006" key="9">
    <source>
        <dbReference type="Google" id="ProtNLM"/>
    </source>
</evidence>
<comment type="subcellular location">
    <subcellularLocation>
        <location evidence="1">Nucleus</location>
    </subcellularLocation>
</comment>
<dbReference type="GO" id="GO:0006397">
    <property type="term" value="P:mRNA processing"/>
    <property type="evidence" value="ECO:0007669"/>
    <property type="project" value="InterPro"/>
</dbReference>
<comment type="caution">
    <text evidence="7">The sequence shown here is derived from an EMBL/GenBank/DDBJ whole genome shotgun (WGS) entry which is preliminary data.</text>
</comment>
<dbReference type="GO" id="GO:0000445">
    <property type="term" value="C:THO complex part of transcription export complex"/>
    <property type="evidence" value="ECO:0007669"/>
    <property type="project" value="InterPro"/>
</dbReference>
<dbReference type="Pfam" id="PF05615">
    <property type="entry name" value="THOC7"/>
    <property type="match status" value="1"/>
</dbReference>
<feature type="coiled-coil region" evidence="5">
    <location>
        <begin position="142"/>
        <end position="227"/>
    </location>
</feature>
<evidence type="ECO:0000256" key="6">
    <source>
        <dbReference type="SAM" id="MobiDB-lite"/>
    </source>
</evidence>
<keyword evidence="3 5" id="KW-0175">Coiled coil</keyword>
<keyword evidence="8" id="KW-1185">Reference proteome</keyword>
<evidence type="ECO:0000313" key="8">
    <source>
        <dbReference type="Proteomes" id="UP000886520"/>
    </source>
</evidence>
<protein>
    <recommendedName>
        <fullName evidence="9">THO complex subunit 7A</fullName>
    </recommendedName>
</protein>
<organism evidence="7 8">
    <name type="scientific">Adiantum capillus-veneris</name>
    <name type="common">Maidenhair fern</name>
    <dbReference type="NCBI Taxonomy" id="13818"/>
    <lineage>
        <taxon>Eukaryota</taxon>
        <taxon>Viridiplantae</taxon>
        <taxon>Streptophyta</taxon>
        <taxon>Embryophyta</taxon>
        <taxon>Tracheophyta</taxon>
        <taxon>Polypodiopsida</taxon>
        <taxon>Polypodiidae</taxon>
        <taxon>Polypodiales</taxon>
        <taxon>Pteridineae</taxon>
        <taxon>Pteridaceae</taxon>
        <taxon>Vittarioideae</taxon>
        <taxon>Adiantum</taxon>
    </lineage>
</organism>
<evidence type="ECO:0000256" key="2">
    <source>
        <dbReference type="ARBA" id="ARBA00006482"/>
    </source>
</evidence>
<evidence type="ECO:0000256" key="4">
    <source>
        <dbReference type="ARBA" id="ARBA00023242"/>
    </source>
</evidence>
<evidence type="ECO:0000256" key="5">
    <source>
        <dbReference type="SAM" id="Coils"/>
    </source>
</evidence>
<accession>A0A9D4V6R2</accession>
<proteinExistence type="inferred from homology"/>
<evidence type="ECO:0000313" key="7">
    <source>
        <dbReference type="EMBL" id="KAI5080668.1"/>
    </source>
</evidence>
<gene>
    <name evidence="7" type="ORF">GOP47_0003851</name>
</gene>
<comment type="similarity">
    <text evidence="2">Belongs to the THOC7 family.</text>
</comment>
<keyword evidence="4" id="KW-0539">Nucleus</keyword>
<reference evidence="7" key="1">
    <citation type="submission" date="2021-01" db="EMBL/GenBank/DDBJ databases">
        <title>Adiantum capillus-veneris genome.</title>
        <authorList>
            <person name="Fang Y."/>
            <person name="Liao Q."/>
        </authorList>
    </citation>
    <scope>NUCLEOTIDE SEQUENCE</scope>
    <source>
        <strain evidence="7">H3</strain>
        <tissue evidence="7">Leaf</tissue>
    </source>
</reference>
<dbReference type="AlphaFoldDB" id="A0A9D4V6R2"/>
<sequence length="298" mass="32978">MEAGAAVPLAAPPPTSARLVTTSSTVPGNNNGTQPAAKRRKVGGREDVGSGQGGQGGQQHYAIGPTEDDAVIRQRLLTRTTTTRGEPPLKKLLKKFFAFASEVDKENVSNIPDCEKLYRAFLQELSSFELPLLKTKVVIGANRREQENFKELQSELSQKILEAQADIDSLKIQLEESKIERQHKEECEAIRRLIGAQPARAETQKVLDELTRELAALEAENLAAARTLELRKKQFSLLLHVVDDLQSTIEDEAKFLPEDFKSVAEDIKGAAIERISTEQERAIVEPEGSMEPMQIEKV</sequence>
<dbReference type="PANTHER" id="PTHR23405:SF5">
    <property type="entry name" value="THO COMPLEX SUBUNIT 7 HOMOLOG"/>
    <property type="match status" value="1"/>
</dbReference>
<evidence type="ECO:0000256" key="3">
    <source>
        <dbReference type="ARBA" id="ARBA00023054"/>
    </source>
</evidence>
<name>A0A9D4V6R2_ADICA</name>
<feature type="region of interest" description="Disordered" evidence="6">
    <location>
        <begin position="1"/>
        <end position="65"/>
    </location>
</feature>
<dbReference type="OrthoDB" id="205166at2759"/>
<dbReference type="InterPro" id="IPR008501">
    <property type="entry name" value="THOC7/Mft1"/>
</dbReference>
<dbReference type="Proteomes" id="UP000886520">
    <property type="component" value="Chromosome 4"/>
</dbReference>
<dbReference type="GO" id="GO:0006406">
    <property type="term" value="P:mRNA export from nucleus"/>
    <property type="evidence" value="ECO:0007669"/>
    <property type="project" value="TreeGrafter"/>
</dbReference>
<dbReference type="PANTHER" id="PTHR23405">
    <property type="entry name" value="MAINTENANCE OF KILLER 16 MAK16 PROTEIN-RELATED"/>
    <property type="match status" value="1"/>
</dbReference>
<feature type="compositionally biased region" description="Polar residues" evidence="6">
    <location>
        <begin position="18"/>
        <end position="34"/>
    </location>
</feature>
<evidence type="ECO:0000256" key="1">
    <source>
        <dbReference type="ARBA" id="ARBA00004123"/>
    </source>
</evidence>